<evidence type="ECO:0000313" key="6">
    <source>
        <dbReference type="EMBL" id="KQB03759.1"/>
    </source>
</evidence>
<dbReference type="PANTHER" id="PTHR11544">
    <property type="entry name" value="COLD SHOCK DOMAIN CONTAINING PROTEINS"/>
    <property type="match status" value="1"/>
</dbReference>
<dbReference type="Gene3D" id="6.20.370.130">
    <property type="match status" value="1"/>
</dbReference>
<keyword evidence="8" id="KW-1185">Reference proteome</keyword>
<dbReference type="GeneID" id="88784243"/>
<evidence type="ECO:0000313" key="10">
    <source>
        <dbReference type="Proteomes" id="UP000216173"/>
    </source>
</evidence>
<evidence type="ECO:0000259" key="4">
    <source>
        <dbReference type="PROSITE" id="PS51857"/>
    </source>
</evidence>
<evidence type="ECO:0000256" key="2">
    <source>
        <dbReference type="ARBA" id="ARBA00022490"/>
    </source>
</evidence>
<protein>
    <submittedName>
        <fullName evidence="6">Cold-shock protein</fullName>
    </submittedName>
</protein>
<dbReference type="GO" id="GO:0003676">
    <property type="term" value="F:nucleic acid binding"/>
    <property type="evidence" value="ECO:0007669"/>
    <property type="project" value="InterPro"/>
</dbReference>
<gene>
    <name evidence="7" type="ORF">CGU03_00825</name>
    <name evidence="5" type="ORF">DP83_00600</name>
    <name evidence="6" type="ORF">XV92_03365</name>
</gene>
<reference evidence="7" key="4">
    <citation type="submission" date="2017-07" db="EMBL/GenBank/DDBJ databases">
        <authorList>
            <person name="Sun Z.S."/>
            <person name="Albrecht U."/>
            <person name="Echele G."/>
            <person name="Lee C.C."/>
        </authorList>
    </citation>
    <scope>NUCLEOTIDE SEQUENCE [LARGE SCALE GENOMIC DNA]</scope>
    <source>
        <strain evidence="7">OYP9E10</strain>
    </source>
</reference>
<dbReference type="EMBL" id="JJMN01000046">
    <property type="protein sequence ID" value="KDO14263.1"/>
    <property type="molecule type" value="Genomic_DNA"/>
</dbReference>
<dbReference type="SUPFAM" id="SSF50249">
    <property type="entry name" value="Nucleic acid-binding proteins"/>
    <property type="match status" value="1"/>
</dbReference>
<dbReference type="CDD" id="cd04458">
    <property type="entry name" value="CSP_CDS"/>
    <property type="match status" value="1"/>
</dbReference>
<accession>A0A067B840</accession>
<keyword evidence="2" id="KW-0963">Cytoplasm</keyword>
<dbReference type="Proteomes" id="UP000050491">
    <property type="component" value="Unassembled WGS sequence"/>
</dbReference>
<dbReference type="SMART" id="SM00357">
    <property type="entry name" value="CSP"/>
    <property type="match status" value="1"/>
</dbReference>
<dbReference type="Proteomes" id="UP000027331">
    <property type="component" value="Unassembled WGS sequence"/>
</dbReference>
<dbReference type="Gene3D" id="2.40.50.140">
    <property type="entry name" value="Nucleic acid-binding proteins"/>
    <property type="match status" value="1"/>
</dbReference>
<dbReference type="GO" id="GO:0005829">
    <property type="term" value="C:cytosol"/>
    <property type="evidence" value="ECO:0007669"/>
    <property type="project" value="UniProtKB-ARBA"/>
</dbReference>
<dbReference type="Proteomes" id="UP000216173">
    <property type="component" value="Unassembled WGS sequence"/>
</dbReference>
<evidence type="ECO:0000313" key="8">
    <source>
        <dbReference type="Proteomes" id="UP000027331"/>
    </source>
</evidence>
<dbReference type="InterPro" id="IPR012340">
    <property type="entry name" value="NA-bd_OB-fold"/>
</dbReference>
<dbReference type="RefSeq" id="WP_000106983.1">
    <property type="nucleotide sequence ID" value="NZ_ACZT01000026.1"/>
</dbReference>
<comment type="subcellular location">
    <subcellularLocation>
        <location evidence="1 3">Cytoplasm</location>
    </subcellularLocation>
</comment>
<dbReference type="OrthoDB" id="9810590at2"/>
<evidence type="ECO:0000313" key="9">
    <source>
        <dbReference type="Proteomes" id="UP000050491"/>
    </source>
</evidence>
<evidence type="ECO:0000313" key="7">
    <source>
        <dbReference type="EMBL" id="PAR23061.1"/>
    </source>
</evidence>
<evidence type="ECO:0000313" key="5">
    <source>
        <dbReference type="EMBL" id="KDO14263.1"/>
    </source>
</evidence>
<name>A0A067B840_VIBMT</name>
<dbReference type="PIRSF" id="PIRSF002599">
    <property type="entry name" value="Cold_shock_A"/>
    <property type="match status" value="1"/>
</dbReference>
<sequence>MSTPVTGTVKWFNETKGFGFIKQENGPDVFAHFSAIQGDGFRTLAEGQKVEFVITQGQKGPQAESIKVL</sequence>
<reference evidence="5 8" key="1">
    <citation type="submission" date="2014-04" db="EMBL/GenBank/DDBJ databases">
        <title>Vibrio metecus sp. nov., a close relative of Vibrio cholerae isolated from coastal brackish ponds and clinical specimens.</title>
        <authorList>
            <person name="Kirchberger P.C."/>
            <person name="Turnsek M."/>
            <person name="Hunt D.E."/>
            <person name="Haley B.J."/>
            <person name="Colwell R."/>
            <person name="Polz M.F."/>
            <person name="Tarr C.L."/>
            <person name="Boucher Y."/>
        </authorList>
    </citation>
    <scope>NUCLEOTIDE SEQUENCE [LARGE SCALE GENOMIC DNA]</scope>
    <source>
        <strain evidence="5">OP3H</strain>
        <strain evidence="8">PPCK-2014</strain>
    </source>
</reference>
<evidence type="ECO:0000256" key="3">
    <source>
        <dbReference type="RuleBase" id="RU000408"/>
    </source>
</evidence>
<dbReference type="Pfam" id="PF00313">
    <property type="entry name" value="CSD"/>
    <property type="match status" value="1"/>
</dbReference>
<dbReference type="FunFam" id="2.40.50.140:FF:000006">
    <property type="entry name" value="Cold shock protein CspC"/>
    <property type="match status" value="1"/>
</dbReference>
<dbReference type="InterPro" id="IPR019844">
    <property type="entry name" value="CSD_CS"/>
</dbReference>
<dbReference type="EMBL" id="NMSH01000001">
    <property type="protein sequence ID" value="PAR23061.1"/>
    <property type="molecule type" value="Genomic_DNA"/>
</dbReference>
<dbReference type="AlphaFoldDB" id="A0A067B840"/>
<dbReference type="InterPro" id="IPR050181">
    <property type="entry name" value="Cold_shock_domain"/>
</dbReference>
<dbReference type="InterPro" id="IPR012156">
    <property type="entry name" value="Cold_shock_CspA"/>
</dbReference>
<dbReference type="PROSITE" id="PS00352">
    <property type="entry name" value="CSD_1"/>
    <property type="match status" value="1"/>
</dbReference>
<comment type="caution">
    <text evidence="6">The sequence shown here is derived from an EMBL/GenBank/DDBJ whole genome shotgun (WGS) entry which is preliminary data.</text>
</comment>
<dbReference type="PRINTS" id="PR00050">
    <property type="entry name" value="COLDSHOCK"/>
</dbReference>
<dbReference type="InterPro" id="IPR011129">
    <property type="entry name" value="CSD"/>
</dbReference>
<evidence type="ECO:0000256" key="1">
    <source>
        <dbReference type="ARBA" id="ARBA00004496"/>
    </source>
</evidence>
<dbReference type="InterPro" id="IPR002059">
    <property type="entry name" value="CSP_DNA-bd"/>
</dbReference>
<proteinExistence type="predicted"/>
<organism evidence="6 9">
    <name type="scientific">Vibrio metoecus</name>
    <dbReference type="NCBI Taxonomy" id="1481663"/>
    <lineage>
        <taxon>Bacteria</taxon>
        <taxon>Pseudomonadati</taxon>
        <taxon>Pseudomonadota</taxon>
        <taxon>Gammaproteobacteria</taxon>
        <taxon>Vibrionales</taxon>
        <taxon>Vibrionaceae</taxon>
        <taxon>Vibrio</taxon>
    </lineage>
</organism>
<reference evidence="10" key="3">
    <citation type="submission" date="2017-07" db="EMBL/GenBank/DDBJ databases">
        <authorList>
            <person name="Boucher Y."/>
            <person name="Orata F.D."/>
        </authorList>
    </citation>
    <scope>NUCLEOTIDE SEQUENCE [LARGE SCALE GENOMIC DNA]</scope>
    <source>
        <strain evidence="10">OYP9E10</strain>
    </source>
</reference>
<reference evidence="6 9" key="2">
    <citation type="journal article" date="2015" name="Genome Biol. Evol.">
        <title>The Dynamics of Genetic Interactions between Vibrio metoecus and Vibrio cholerae, Two Close Relatives Co-Occurring in the Environment.</title>
        <authorList>
            <person name="Orata F.D."/>
            <person name="Kirchberger P.C."/>
            <person name="Meheust R."/>
            <person name="Barlow E.J."/>
            <person name="Tarr C.L."/>
            <person name="Boucher Y."/>
        </authorList>
    </citation>
    <scope>NUCLEOTIDE SEQUENCE [LARGE SCALE GENOMIC DNA]</scope>
    <source>
        <strain evidence="6 9">YB5B04</strain>
    </source>
</reference>
<dbReference type="EMBL" id="LBGP01000005">
    <property type="protein sequence ID" value="KQB03759.1"/>
    <property type="molecule type" value="Genomic_DNA"/>
</dbReference>
<dbReference type="PATRIC" id="fig|1481663.10.peg.2170"/>
<feature type="domain" description="CSD" evidence="4">
    <location>
        <begin position="4"/>
        <end position="68"/>
    </location>
</feature>
<dbReference type="PROSITE" id="PS51857">
    <property type="entry name" value="CSD_2"/>
    <property type="match status" value="1"/>
</dbReference>